<evidence type="ECO:0000256" key="7">
    <source>
        <dbReference type="HAMAP-Rule" id="MF_00120"/>
    </source>
</evidence>
<dbReference type="InterPro" id="IPR000120">
    <property type="entry name" value="Amidase"/>
</dbReference>
<dbReference type="PATRIC" id="fig|1618578.3.peg.584"/>
<dbReference type="InterPro" id="IPR004412">
    <property type="entry name" value="GatA"/>
</dbReference>
<evidence type="ECO:0000313" key="10">
    <source>
        <dbReference type="Proteomes" id="UP000034090"/>
    </source>
</evidence>
<evidence type="ECO:0000256" key="1">
    <source>
        <dbReference type="ARBA" id="ARBA00008069"/>
    </source>
</evidence>
<keyword evidence="5 7" id="KW-0648">Protein biosynthesis</keyword>
<evidence type="ECO:0000256" key="2">
    <source>
        <dbReference type="ARBA" id="ARBA00022598"/>
    </source>
</evidence>
<comment type="similarity">
    <text evidence="1 7">Belongs to the amidase family. GatA subfamily.</text>
</comment>
<comment type="catalytic activity">
    <reaction evidence="6 7">
        <text>L-glutamyl-tRNA(Gln) + L-glutamine + ATP + H2O = L-glutaminyl-tRNA(Gln) + L-glutamate + ADP + phosphate + H(+)</text>
        <dbReference type="Rhea" id="RHEA:17521"/>
        <dbReference type="Rhea" id="RHEA-COMP:9681"/>
        <dbReference type="Rhea" id="RHEA-COMP:9684"/>
        <dbReference type="ChEBI" id="CHEBI:15377"/>
        <dbReference type="ChEBI" id="CHEBI:15378"/>
        <dbReference type="ChEBI" id="CHEBI:29985"/>
        <dbReference type="ChEBI" id="CHEBI:30616"/>
        <dbReference type="ChEBI" id="CHEBI:43474"/>
        <dbReference type="ChEBI" id="CHEBI:58359"/>
        <dbReference type="ChEBI" id="CHEBI:78520"/>
        <dbReference type="ChEBI" id="CHEBI:78521"/>
        <dbReference type="ChEBI" id="CHEBI:456216"/>
        <dbReference type="EC" id="6.3.5.7"/>
    </reaction>
</comment>
<dbReference type="GO" id="GO:0030956">
    <property type="term" value="C:glutamyl-tRNA(Gln) amidotransferase complex"/>
    <property type="evidence" value="ECO:0007669"/>
    <property type="project" value="InterPro"/>
</dbReference>
<protein>
    <recommendedName>
        <fullName evidence="7">Glutamyl-tRNA(Gln) amidotransferase subunit A</fullName>
        <shortName evidence="7">Glu-ADT subunit A</shortName>
        <ecNumber evidence="7">6.3.5.7</ecNumber>
    </recommendedName>
</protein>
<evidence type="ECO:0000256" key="5">
    <source>
        <dbReference type="ARBA" id="ARBA00022917"/>
    </source>
</evidence>
<keyword evidence="3 7" id="KW-0547">Nucleotide-binding</keyword>
<sequence>MRPPLSIKGVQGDLKEKKYNCTELVNFYLGQAKKLNPTLNAFTTICEDFAFEKTKILNEIIQTNPKAFEEFPLMGVVLSLKDLFSTKGIRTTAGSEVLSDYIPPFSGTVVNKLEEAGAIIIGKTNCDAWGHGASGENSDFGPAKNPWDTSRVPGGSSSGSAVSVSAQMCMASMGTDTGGSIRQPAGFCNLVGLKPTYGAVSRYGVIAMASSLDTVGHLTRFAEDSEIIFNVIKGKDGKDGTIKDQYKENKALNIGIPKEYYGLGIDREIVELINAAKSKVKGVKFVEVSLPHTRYAIPTYYIIQPAEVSSNLARYDGVRYGKSRKAFGDEAVRRIMLGTYVLSGGYYDAYYLKAMKIRSKIINDFDRAFEKVDALLTPVSPTPAFKLGEKNEPLEMYMADALTAPASLAGLPAMSLPVGFSGKGLPVGMQLIGPRFSENVLFDLGKRYQEATDWHLQTPNL</sequence>
<evidence type="ECO:0000256" key="3">
    <source>
        <dbReference type="ARBA" id="ARBA00022741"/>
    </source>
</evidence>
<keyword evidence="2 7" id="KW-0436">Ligase</keyword>
<dbReference type="InterPro" id="IPR020556">
    <property type="entry name" value="Amidase_CS"/>
</dbReference>
<dbReference type="PROSITE" id="PS00571">
    <property type="entry name" value="AMIDASES"/>
    <property type="match status" value="1"/>
</dbReference>
<evidence type="ECO:0000313" key="9">
    <source>
        <dbReference type="EMBL" id="KKS97114.1"/>
    </source>
</evidence>
<reference evidence="9 10" key="1">
    <citation type="journal article" date="2015" name="Nature">
        <title>rRNA introns, odd ribosomes, and small enigmatic genomes across a large radiation of phyla.</title>
        <authorList>
            <person name="Brown C.T."/>
            <person name="Hug L.A."/>
            <person name="Thomas B.C."/>
            <person name="Sharon I."/>
            <person name="Castelle C.J."/>
            <person name="Singh A."/>
            <person name="Wilkins M.J."/>
            <person name="Williams K.H."/>
            <person name="Banfield J.F."/>
        </authorList>
    </citation>
    <scope>NUCLEOTIDE SEQUENCE [LARGE SCALE GENOMIC DNA]</scope>
</reference>
<dbReference type="EC" id="6.3.5.7" evidence="7"/>
<evidence type="ECO:0000259" key="8">
    <source>
        <dbReference type="Pfam" id="PF01425"/>
    </source>
</evidence>
<feature type="domain" description="Amidase" evidence="8">
    <location>
        <begin position="23"/>
        <end position="441"/>
    </location>
</feature>
<comment type="caution">
    <text evidence="9">The sequence shown here is derived from an EMBL/GenBank/DDBJ whole genome shotgun (WGS) entry which is preliminary data.</text>
</comment>
<keyword evidence="9" id="KW-0808">Transferase</keyword>
<dbReference type="GO" id="GO:0016740">
    <property type="term" value="F:transferase activity"/>
    <property type="evidence" value="ECO:0007669"/>
    <property type="project" value="UniProtKB-KW"/>
</dbReference>
<feature type="active site" description="Acyl-ester intermediate" evidence="7">
    <location>
        <position position="180"/>
    </location>
</feature>
<dbReference type="EMBL" id="LCFQ01000013">
    <property type="protein sequence ID" value="KKS97114.1"/>
    <property type="molecule type" value="Genomic_DNA"/>
</dbReference>
<dbReference type="InterPro" id="IPR023631">
    <property type="entry name" value="Amidase_dom"/>
</dbReference>
<comment type="subunit">
    <text evidence="7">Heterotrimer of A, B and C subunits.</text>
</comment>
<dbReference type="InterPro" id="IPR036928">
    <property type="entry name" value="AS_sf"/>
</dbReference>
<evidence type="ECO:0000256" key="4">
    <source>
        <dbReference type="ARBA" id="ARBA00022840"/>
    </source>
</evidence>
<feature type="active site" description="Charge relay system" evidence="7">
    <location>
        <position position="81"/>
    </location>
</feature>
<gene>
    <name evidence="7" type="primary">gatA</name>
    <name evidence="9" type="ORF">UV74_C0013G0236</name>
</gene>
<comment type="function">
    <text evidence="7">Allows the formation of correctly charged Gln-tRNA(Gln) through the transamidation of misacylated Glu-tRNA(Gln) in organisms which lack glutaminyl-tRNA synthetase. The reaction takes place in the presence of glutamine and ATP through an activated gamma-phospho-Glu-tRNA(Gln).</text>
</comment>
<organism evidence="9 10">
    <name type="scientific">Candidatus Woesebacteria bacterium GW2011_GWB1_43_14</name>
    <dbReference type="NCBI Taxonomy" id="1618578"/>
    <lineage>
        <taxon>Bacteria</taxon>
        <taxon>Candidatus Woeseibacteriota</taxon>
    </lineage>
</organism>
<dbReference type="PANTHER" id="PTHR11895:SF151">
    <property type="entry name" value="GLUTAMYL-TRNA(GLN) AMIDOTRANSFERASE SUBUNIT A"/>
    <property type="match status" value="1"/>
</dbReference>
<dbReference type="GO" id="GO:0050567">
    <property type="term" value="F:glutaminyl-tRNA synthase (glutamine-hydrolyzing) activity"/>
    <property type="evidence" value="ECO:0007669"/>
    <property type="project" value="UniProtKB-UniRule"/>
</dbReference>
<dbReference type="PANTHER" id="PTHR11895">
    <property type="entry name" value="TRANSAMIDASE"/>
    <property type="match status" value="1"/>
</dbReference>
<dbReference type="SUPFAM" id="SSF75304">
    <property type="entry name" value="Amidase signature (AS) enzymes"/>
    <property type="match status" value="1"/>
</dbReference>
<proteinExistence type="inferred from homology"/>
<feature type="active site" description="Charge relay system" evidence="7">
    <location>
        <position position="156"/>
    </location>
</feature>
<dbReference type="AlphaFoldDB" id="A0A0G1DHG0"/>
<dbReference type="Gene3D" id="3.90.1300.10">
    <property type="entry name" value="Amidase signature (AS) domain"/>
    <property type="match status" value="1"/>
</dbReference>
<evidence type="ECO:0000256" key="6">
    <source>
        <dbReference type="ARBA" id="ARBA00047407"/>
    </source>
</evidence>
<dbReference type="Proteomes" id="UP000034090">
    <property type="component" value="Unassembled WGS sequence"/>
</dbReference>
<dbReference type="GO" id="GO:0005524">
    <property type="term" value="F:ATP binding"/>
    <property type="evidence" value="ECO:0007669"/>
    <property type="project" value="UniProtKB-KW"/>
</dbReference>
<dbReference type="STRING" id="1618578.UV74_C0013G0236"/>
<name>A0A0G1DHG0_9BACT</name>
<accession>A0A0G1DHG0</accession>
<dbReference type="GO" id="GO:0006412">
    <property type="term" value="P:translation"/>
    <property type="evidence" value="ECO:0007669"/>
    <property type="project" value="UniProtKB-UniRule"/>
</dbReference>
<dbReference type="NCBIfam" id="TIGR00132">
    <property type="entry name" value="gatA"/>
    <property type="match status" value="1"/>
</dbReference>
<dbReference type="HAMAP" id="MF_00120">
    <property type="entry name" value="GatA"/>
    <property type="match status" value="1"/>
</dbReference>
<dbReference type="Pfam" id="PF01425">
    <property type="entry name" value="Amidase"/>
    <property type="match status" value="1"/>
</dbReference>
<keyword evidence="4 7" id="KW-0067">ATP-binding</keyword>